<dbReference type="AlphaFoldDB" id="A0A383EIQ4"/>
<sequence length="35" mass="3921">MVIASLVHQTAVQTLELKNQLLEQVDVMFPVPDGR</sequence>
<reference evidence="1" key="1">
    <citation type="submission" date="2018-05" db="EMBL/GenBank/DDBJ databases">
        <authorList>
            <person name="Lanie J.A."/>
            <person name="Ng W.-L."/>
            <person name="Kazmierczak K.M."/>
            <person name="Andrzejewski T.M."/>
            <person name="Davidsen T.M."/>
            <person name="Wayne K.J."/>
            <person name="Tettelin H."/>
            <person name="Glass J.I."/>
            <person name="Rusch D."/>
            <person name="Podicherti R."/>
            <person name="Tsui H.-C.T."/>
            <person name="Winkler M.E."/>
        </authorList>
    </citation>
    <scope>NUCLEOTIDE SEQUENCE</scope>
</reference>
<organism evidence="1">
    <name type="scientific">marine metagenome</name>
    <dbReference type="NCBI Taxonomy" id="408172"/>
    <lineage>
        <taxon>unclassified sequences</taxon>
        <taxon>metagenomes</taxon>
        <taxon>ecological metagenomes</taxon>
    </lineage>
</organism>
<gene>
    <name evidence="1" type="ORF">METZ01_LOCUS509084</name>
</gene>
<dbReference type="EMBL" id="UINC01225957">
    <property type="protein sequence ID" value="SVE56230.1"/>
    <property type="molecule type" value="Genomic_DNA"/>
</dbReference>
<proteinExistence type="predicted"/>
<name>A0A383EIQ4_9ZZZZ</name>
<accession>A0A383EIQ4</accession>
<protein>
    <submittedName>
        <fullName evidence="1">Uncharacterized protein</fullName>
    </submittedName>
</protein>
<evidence type="ECO:0000313" key="1">
    <source>
        <dbReference type="EMBL" id="SVE56230.1"/>
    </source>
</evidence>